<feature type="transmembrane region" description="Helical" evidence="1">
    <location>
        <begin position="319"/>
        <end position="339"/>
    </location>
</feature>
<accession>A0ABD3LBT1</accession>
<keyword evidence="1" id="KW-0812">Transmembrane</keyword>
<keyword evidence="4" id="KW-1185">Reference proteome</keyword>
<comment type="caution">
    <text evidence="3">The sequence shown here is derived from an EMBL/GenBank/DDBJ whole genome shotgun (WGS) entry which is preliminary data.</text>
</comment>
<dbReference type="AlphaFoldDB" id="A0ABD3LBT1"/>
<evidence type="ECO:0000313" key="4">
    <source>
        <dbReference type="Proteomes" id="UP001634007"/>
    </source>
</evidence>
<feature type="transmembrane region" description="Helical" evidence="1">
    <location>
        <begin position="76"/>
        <end position="97"/>
    </location>
</feature>
<dbReference type="PANTHER" id="PTHR31325">
    <property type="entry name" value="OS01G0798800 PROTEIN-RELATED"/>
    <property type="match status" value="1"/>
</dbReference>
<dbReference type="Pfam" id="PF13968">
    <property type="entry name" value="DUF4220"/>
    <property type="match status" value="1"/>
</dbReference>
<dbReference type="Pfam" id="PF04578">
    <property type="entry name" value="DUF594"/>
    <property type="match status" value="1"/>
</dbReference>
<dbReference type="EMBL" id="JBJKBG010000002">
    <property type="protein sequence ID" value="KAL3749238.1"/>
    <property type="molecule type" value="Genomic_DNA"/>
</dbReference>
<organism evidence="3 4">
    <name type="scientific">Eucalyptus globulus</name>
    <name type="common">Tasmanian blue gum</name>
    <dbReference type="NCBI Taxonomy" id="34317"/>
    <lineage>
        <taxon>Eukaryota</taxon>
        <taxon>Viridiplantae</taxon>
        <taxon>Streptophyta</taxon>
        <taxon>Embryophyta</taxon>
        <taxon>Tracheophyta</taxon>
        <taxon>Spermatophyta</taxon>
        <taxon>Magnoliopsida</taxon>
        <taxon>eudicotyledons</taxon>
        <taxon>Gunneridae</taxon>
        <taxon>Pentapetalae</taxon>
        <taxon>rosids</taxon>
        <taxon>malvids</taxon>
        <taxon>Myrtales</taxon>
        <taxon>Myrtaceae</taxon>
        <taxon>Myrtoideae</taxon>
        <taxon>Eucalypteae</taxon>
        <taxon>Eucalyptus</taxon>
    </lineage>
</organism>
<proteinExistence type="predicted"/>
<reference evidence="3 4" key="1">
    <citation type="submission" date="2024-11" db="EMBL/GenBank/DDBJ databases">
        <title>Chromosome-level genome assembly of Eucalyptus globulus Labill. provides insights into its genome evolution.</title>
        <authorList>
            <person name="Li X."/>
        </authorList>
    </citation>
    <scope>NUCLEOTIDE SEQUENCE [LARGE SCALE GENOMIC DNA]</scope>
    <source>
        <strain evidence="3">CL2024</strain>
        <tissue evidence="3">Fresh tender leaves</tissue>
    </source>
</reference>
<keyword evidence="1" id="KW-0472">Membrane</keyword>
<dbReference type="Proteomes" id="UP001634007">
    <property type="component" value="Unassembled WGS sequence"/>
</dbReference>
<protein>
    <recommendedName>
        <fullName evidence="2">DUF4220 domain-containing protein</fullName>
    </recommendedName>
</protein>
<feature type="transmembrane region" description="Helical" evidence="1">
    <location>
        <begin position="6"/>
        <end position="23"/>
    </location>
</feature>
<feature type="transmembrane region" description="Helical" evidence="1">
    <location>
        <begin position="132"/>
        <end position="148"/>
    </location>
</feature>
<evidence type="ECO:0000259" key="2">
    <source>
        <dbReference type="Pfam" id="PF13968"/>
    </source>
</evidence>
<evidence type="ECO:0000256" key="1">
    <source>
        <dbReference type="SAM" id="Phobius"/>
    </source>
</evidence>
<feature type="transmembrane region" description="Helical" evidence="1">
    <location>
        <begin position="287"/>
        <end position="307"/>
    </location>
</feature>
<name>A0ABD3LBT1_EUCGL</name>
<feature type="transmembrane region" description="Helical" evidence="1">
    <location>
        <begin position="35"/>
        <end position="56"/>
    </location>
</feature>
<evidence type="ECO:0000313" key="3">
    <source>
        <dbReference type="EMBL" id="KAL3749238.1"/>
    </source>
</evidence>
<feature type="domain" description="DUF4220" evidence="2">
    <location>
        <begin position="39"/>
        <end position="398"/>
    </location>
</feature>
<feature type="transmembrane region" description="Helical" evidence="1">
    <location>
        <begin position="360"/>
        <end position="383"/>
    </location>
</feature>
<feature type="transmembrane region" description="Helical" evidence="1">
    <location>
        <begin position="109"/>
        <end position="126"/>
    </location>
</feature>
<keyword evidence="1" id="KW-1133">Transmembrane helix</keyword>
<gene>
    <name evidence="3" type="ORF">ACJRO7_010351</name>
</gene>
<dbReference type="InterPro" id="IPR025315">
    <property type="entry name" value="DUF4220"/>
</dbReference>
<dbReference type="InterPro" id="IPR007658">
    <property type="entry name" value="DUF594"/>
</dbReference>
<sequence>MKFNLRGAIVTSLSLQIILILLAPIRKRLSNRWIIVLTWLAYLVADWVADYAFGLISKAQFAGGTSESEADANGDLLAFWAPFLLLHLGGPDTITAFALEDNELWGRHLLNLLLQLVIAGYVFYQSLPSNKLIVPTILMFIGGTIKYIERTSALYLASSSRLQGSLLASTYTGQNYHKLMEVYVSMKKANIPASFEIPELDIESIDGEKHVENLNDREVIKAAFFYFTTFKGLLVDGIISFRERNQSMKFFSSRNAKDAFRVIETELNLFYDALYTKAAVVHCPRGYLFRAISIGSIITAFALFHVLNKHGFHEYDIRITYILLLGAVALEFVALSMLIRSNWTIALLGRSKKRHICSSIGSTFIEFLLIFKYVGSLFTLHILHARWSKSIFQDNLIESRLRKWRKETEKLLGLIPLPELFGNLKSGRVVKYSDTLGEFIFNELKRKSQYAFDPKSMIEMCAARGEWAIKHTKTKRNCKDLLPFIRVDYGESLLLWHIATEVCYNMDKSTNNHPREMCKVLSDYMLYLMIKQPGMMSVVAGICQIRIKDTCAEMDVFFTDIADQSEQNKTKEKACECLLNAHQHVDPNDVEGVASKSVLFDACLLAKELYSLVEDKWDIMSEVWVELLGYAAVHCRPFNHAQQLSKGGELVTLVWLLMAQLGLSEQFQLEGGKLIIQK</sequence>